<organism evidence="1 2">
    <name type="scientific">Eimeria acervulina</name>
    <name type="common">Coccidian parasite</name>
    <dbReference type="NCBI Taxonomy" id="5801"/>
    <lineage>
        <taxon>Eukaryota</taxon>
        <taxon>Sar</taxon>
        <taxon>Alveolata</taxon>
        <taxon>Apicomplexa</taxon>
        <taxon>Conoidasida</taxon>
        <taxon>Coccidia</taxon>
        <taxon>Eucoccidiorida</taxon>
        <taxon>Eimeriorina</taxon>
        <taxon>Eimeriidae</taxon>
        <taxon>Eimeria</taxon>
    </lineage>
</organism>
<dbReference type="AlphaFoldDB" id="U6GJG8"/>
<accession>U6GJG8</accession>
<gene>
    <name evidence="1" type="ORF">EAH_00050500</name>
</gene>
<dbReference type="EMBL" id="HG671179">
    <property type="protein sequence ID" value="CDI80305.1"/>
    <property type="molecule type" value="Genomic_DNA"/>
</dbReference>
<evidence type="ECO:0000313" key="1">
    <source>
        <dbReference type="EMBL" id="CDI80305.1"/>
    </source>
</evidence>
<sequence>MSKQEFACGVVSTRRWQFSRTPRAFAASVLQHLQQQLQQQLKHQLQQQEQQNAPQGEKLRFVTSGFMRLLVMRRSPASGILCRIAEAPMRNAAIAAESQLFRWPGVKELLNSFNTNNAVCRIAEAPMRNAAIAAESQLFRWPGVKELLNSFNTNNAVLDSSPWKREQEKRQKKKKAGVDLGARRQGLMRIVEWGDNGNPWNCRGLVEQEVFVQEGDFFVIADE</sequence>
<reference evidence="1" key="2">
    <citation type="submission" date="2013-10" db="EMBL/GenBank/DDBJ databases">
        <authorList>
            <person name="Aslett M."/>
        </authorList>
    </citation>
    <scope>NUCLEOTIDE SEQUENCE</scope>
    <source>
        <strain evidence="1">Houghton</strain>
    </source>
</reference>
<dbReference type="RefSeq" id="XP_013249720.1">
    <property type="nucleotide sequence ID" value="XM_013394266.1"/>
</dbReference>
<protein>
    <submittedName>
        <fullName evidence="1">Uncharacterized protein</fullName>
    </submittedName>
</protein>
<evidence type="ECO:0000313" key="2">
    <source>
        <dbReference type="Proteomes" id="UP000018050"/>
    </source>
</evidence>
<keyword evidence="2" id="KW-1185">Reference proteome</keyword>
<dbReference type="VEuPathDB" id="ToxoDB:EAH_00050500"/>
<name>U6GJG8_EIMAC</name>
<proteinExistence type="predicted"/>
<dbReference type="OrthoDB" id="345264at2759"/>
<dbReference type="GeneID" id="25273120"/>
<feature type="non-terminal residue" evidence="1">
    <location>
        <position position="223"/>
    </location>
</feature>
<reference evidence="1" key="1">
    <citation type="submission" date="2013-10" db="EMBL/GenBank/DDBJ databases">
        <title>Genomic analysis of the causative agents of coccidiosis in chickens.</title>
        <authorList>
            <person name="Reid A.J."/>
            <person name="Blake D."/>
            <person name="Billington K."/>
            <person name="Browne H."/>
            <person name="Dunn M."/>
            <person name="Hung S."/>
            <person name="Kawahara F."/>
            <person name="Miranda-Saavedra D."/>
            <person name="Mourier T."/>
            <person name="Nagra H."/>
            <person name="Otto T.D."/>
            <person name="Rawlings N."/>
            <person name="Sanchez A."/>
            <person name="Sanders M."/>
            <person name="Subramaniam C."/>
            <person name="Tay Y."/>
            <person name="Dear P."/>
            <person name="Doerig C."/>
            <person name="Gruber A."/>
            <person name="Parkinson J."/>
            <person name="Shirley M."/>
            <person name="Wan K.L."/>
            <person name="Berriman M."/>
            <person name="Tomley F."/>
            <person name="Pain A."/>
        </authorList>
    </citation>
    <scope>NUCLEOTIDE SEQUENCE</scope>
    <source>
        <strain evidence="1">Houghton</strain>
    </source>
</reference>
<dbReference type="Proteomes" id="UP000018050">
    <property type="component" value="Unassembled WGS sequence"/>
</dbReference>